<evidence type="ECO:0000313" key="5">
    <source>
        <dbReference type="EMBL" id="KEA64677.1"/>
    </source>
</evidence>
<comment type="subcellular location">
    <subcellularLocation>
        <location evidence="2">Cell outer membrane</location>
        <topology evidence="2">Lipid-anchor</topology>
    </subcellularLocation>
</comment>
<dbReference type="Gene3D" id="1.20.1600.10">
    <property type="entry name" value="Outer membrane efflux proteins (OEP)"/>
    <property type="match status" value="1"/>
</dbReference>
<dbReference type="SUPFAM" id="SSF56954">
    <property type="entry name" value="Outer membrane efflux proteins (OEP)"/>
    <property type="match status" value="1"/>
</dbReference>
<dbReference type="PANTHER" id="PTHR30203:SF25">
    <property type="entry name" value="OUTER MEMBRANE PROTEIN-RELATED"/>
    <property type="match status" value="1"/>
</dbReference>
<proteinExistence type="inferred from homology"/>
<evidence type="ECO:0000256" key="3">
    <source>
        <dbReference type="SAM" id="Coils"/>
    </source>
</evidence>
<sequence length="507" mass="54560">MLSILPSPSHSSRQLLLLAMVVLLPGCAMLGPDFTAPEQEAPADWSAWHSGPERASAPGIDTDTQPAEKWWLEFDDPVLNQLQQRLAEASPDLRSAVLNFAGARLQRQIVASERGVDVQASGGVSRQKLSEYGTSMRMAAISSPANSDALIGALAEPFTLYQAGFDASWEPDFWGRIGRSIEAAEAGSTASAALLDQTRLGLSAELARAYFELRSLQQQVRLMQRDIGLKEDQLALLEANRAAGLVSDVQVDSLRMQLSEQRAGLPALNTGVVASMNAISTLLGEHPGALDALLQSDAVDTFDSIHSADLALGVPSSLARRRPDIRAAEAQLHAATAEIGVATADLYPRVTLHAGFGVESFLQSAFGKGGSEYWSIGPGFYLPIFNQGRLKARVELTKMDQQQAAVHYRQTVLRAWQEIDNALTAYAAEQTRYHQLQQKLASARSQLEINRANRAAGLSDSSVEIASESLMLGVERQLVDSRATMNIQRVAVYKAVGGGVDSAGVTE</sequence>
<keyword evidence="2" id="KW-0472">Membrane</keyword>
<keyword evidence="6" id="KW-1185">Reference proteome</keyword>
<keyword evidence="2" id="KW-1134">Transmembrane beta strand</keyword>
<evidence type="ECO:0000256" key="1">
    <source>
        <dbReference type="ARBA" id="ARBA00007613"/>
    </source>
</evidence>
<dbReference type="Proteomes" id="UP000028252">
    <property type="component" value="Unassembled WGS sequence"/>
</dbReference>
<evidence type="ECO:0000313" key="6">
    <source>
        <dbReference type="Proteomes" id="UP000028252"/>
    </source>
</evidence>
<dbReference type="RefSeq" id="WP_036184778.1">
    <property type="nucleotide sequence ID" value="NZ_JMQN01000015.1"/>
</dbReference>
<protein>
    <submittedName>
        <fullName evidence="5">Outer membrane component of tripartite multidrug resistance system</fullName>
    </submittedName>
</protein>
<dbReference type="AlphaFoldDB" id="A0A081G1M2"/>
<keyword evidence="2" id="KW-0564">Palmitate</keyword>
<evidence type="ECO:0000256" key="4">
    <source>
        <dbReference type="SAM" id="MobiDB-lite"/>
    </source>
</evidence>
<comment type="similarity">
    <text evidence="1 2">Belongs to the outer membrane factor (OMF) (TC 1.B.17) family.</text>
</comment>
<dbReference type="InterPro" id="IPR003423">
    <property type="entry name" value="OMP_efflux"/>
</dbReference>
<dbReference type="eggNOG" id="COG1538">
    <property type="taxonomic scope" value="Bacteria"/>
</dbReference>
<evidence type="ECO:0000256" key="2">
    <source>
        <dbReference type="RuleBase" id="RU362097"/>
    </source>
</evidence>
<keyword evidence="2" id="KW-0812">Transmembrane</keyword>
<comment type="caution">
    <text evidence="5">The sequence shown here is derived from an EMBL/GenBank/DDBJ whole genome shotgun (WGS) entry which is preliminary data.</text>
</comment>
<reference evidence="5 6" key="1">
    <citation type="submission" date="2014-04" db="EMBL/GenBank/DDBJ databases">
        <title>Marinobacterium kochiensis sp. nov., isolated from sediment sample collected from Kochi backwaters in Kerala, India.</title>
        <authorList>
            <person name="Singh A."/>
            <person name="Pinnaka A.K."/>
        </authorList>
    </citation>
    <scope>NUCLEOTIDE SEQUENCE [LARGE SCALE GENOMIC DNA]</scope>
    <source>
        <strain evidence="5 6">AK27</strain>
    </source>
</reference>
<dbReference type="Pfam" id="PF02321">
    <property type="entry name" value="OEP"/>
    <property type="match status" value="2"/>
</dbReference>
<dbReference type="GO" id="GO:0009279">
    <property type="term" value="C:cell outer membrane"/>
    <property type="evidence" value="ECO:0007669"/>
    <property type="project" value="UniProtKB-SubCell"/>
</dbReference>
<gene>
    <name evidence="5" type="ORF">ADIMK_1130</name>
</gene>
<organism evidence="5 6">
    <name type="scientific">Marinobacterium lacunae</name>
    <dbReference type="NCBI Taxonomy" id="1232683"/>
    <lineage>
        <taxon>Bacteria</taxon>
        <taxon>Pseudomonadati</taxon>
        <taxon>Pseudomonadota</taxon>
        <taxon>Gammaproteobacteria</taxon>
        <taxon>Oceanospirillales</taxon>
        <taxon>Oceanospirillaceae</taxon>
        <taxon>Marinobacterium</taxon>
    </lineage>
</organism>
<keyword evidence="3" id="KW-0175">Coiled coil</keyword>
<feature type="region of interest" description="Disordered" evidence="4">
    <location>
        <begin position="39"/>
        <end position="60"/>
    </location>
</feature>
<feature type="coiled-coil region" evidence="3">
    <location>
        <begin position="419"/>
        <end position="453"/>
    </location>
</feature>
<dbReference type="STRING" id="1232683.ADIMK_1130"/>
<name>A0A081G1M2_9GAMM</name>
<keyword evidence="2" id="KW-0449">Lipoprotein</keyword>
<dbReference type="PANTHER" id="PTHR30203">
    <property type="entry name" value="OUTER MEMBRANE CATION EFFLUX PROTEIN"/>
    <property type="match status" value="1"/>
</dbReference>
<dbReference type="Gene3D" id="2.20.200.10">
    <property type="entry name" value="Outer membrane efflux proteins (OEP)"/>
    <property type="match status" value="1"/>
</dbReference>
<accession>A0A081G1M2</accession>
<dbReference type="EMBL" id="JMQN01000015">
    <property type="protein sequence ID" value="KEA64677.1"/>
    <property type="molecule type" value="Genomic_DNA"/>
</dbReference>
<dbReference type="PATRIC" id="fig|1232683.4.peg.1120"/>
<dbReference type="OrthoDB" id="9770517at2"/>
<dbReference type="GO" id="GO:0015562">
    <property type="term" value="F:efflux transmembrane transporter activity"/>
    <property type="evidence" value="ECO:0007669"/>
    <property type="project" value="InterPro"/>
</dbReference>
<dbReference type="InterPro" id="IPR010131">
    <property type="entry name" value="MdtP/NodT-like"/>
</dbReference>
<dbReference type="NCBIfam" id="TIGR01845">
    <property type="entry name" value="outer_NodT"/>
    <property type="match status" value="1"/>
</dbReference>